<dbReference type="GO" id="GO:0004844">
    <property type="term" value="F:uracil DNA N-glycosylase activity"/>
    <property type="evidence" value="ECO:0007669"/>
    <property type="project" value="TreeGrafter"/>
</dbReference>
<dbReference type="Gene3D" id="3.40.470.10">
    <property type="entry name" value="Uracil-DNA glycosylase-like domain"/>
    <property type="match status" value="1"/>
</dbReference>
<evidence type="ECO:0000256" key="3">
    <source>
        <dbReference type="ARBA" id="ARBA00023204"/>
    </source>
</evidence>
<dbReference type="Pfam" id="PF03167">
    <property type="entry name" value="UDG"/>
    <property type="match status" value="1"/>
</dbReference>
<keyword evidence="6" id="KW-1185">Reference proteome</keyword>
<dbReference type="GO" id="GO:0006285">
    <property type="term" value="P:base-excision repair, AP site formation"/>
    <property type="evidence" value="ECO:0007669"/>
    <property type="project" value="InterPro"/>
</dbReference>
<sequence>MDLEKQTNEKPLPDIIAENLDILFVGFNPGLQSAAQRHHYAGKSNRFWRFLYESGLTPVQLKPQEDRKLLDYRYGSTNIVDRETRNAEEIRDEEYDIGREHLKQLILKYKPKIVCYVGIGVYKKFSNRKDVVTGLQQNSVVGGVRDYVCSSTSGLNSKPMEEQITCFKELLKLLKEI</sequence>
<protein>
    <submittedName>
        <fullName evidence="5">Mismatch-specific DNA-glycosylase</fullName>
    </submittedName>
</protein>
<name>A0A1D8GD38_9FIRM</name>
<dbReference type="GO" id="GO:0008263">
    <property type="term" value="F:pyrimidine-specific mismatch base pair DNA N-glycosylase activity"/>
    <property type="evidence" value="ECO:0007669"/>
    <property type="project" value="TreeGrafter"/>
</dbReference>
<organism evidence="5 6">
    <name type="scientific">Geosporobacter ferrireducens</name>
    <dbReference type="NCBI Taxonomy" id="1424294"/>
    <lineage>
        <taxon>Bacteria</taxon>
        <taxon>Bacillati</taxon>
        <taxon>Bacillota</taxon>
        <taxon>Clostridia</taxon>
        <taxon>Peptostreptococcales</taxon>
        <taxon>Thermotaleaceae</taxon>
        <taxon>Geosporobacter</taxon>
    </lineage>
</organism>
<keyword evidence="1" id="KW-0227">DNA damage</keyword>
<keyword evidence="2" id="KW-0378">Hydrolase</keyword>
<dbReference type="STRING" id="1424294.Gferi_04210"/>
<accession>A0A1D8GD38</accession>
<dbReference type="CDD" id="cd10028">
    <property type="entry name" value="UDG-F2_TDG_MUG"/>
    <property type="match status" value="1"/>
</dbReference>
<dbReference type="RefSeq" id="WP_069974391.1">
    <property type="nucleotide sequence ID" value="NZ_CP017269.1"/>
</dbReference>
<proteinExistence type="predicted"/>
<dbReference type="InterPro" id="IPR005122">
    <property type="entry name" value="Uracil-DNA_glycosylase-like"/>
</dbReference>
<evidence type="ECO:0000256" key="1">
    <source>
        <dbReference type="ARBA" id="ARBA00022763"/>
    </source>
</evidence>
<evidence type="ECO:0000259" key="4">
    <source>
        <dbReference type="Pfam" id="PF03167"/>
    </source>
</evidence>
<reference evidence="5 6" key="1">
    <citation type="submission" date="2016-09" db="EMBL/GenBank/DDBJ databases">
        <title>Genomic analysis reveals versatility of anaerobic energy metabolism of Geosporobacter ferrireducens IRF9 of phylum Firmicutes.</title>
        <authorList>
            <person name="Kim S.-J."/>
        </authorList>
    </citation>
    <scope>NUCLEOTIDE SEQUENCE [LARGE SCALE GENOMIC DNA]</scope>
    <source>
        <strain evidence="5 6">IRF9</strain>
    </source>
</reference>
<dbReference type="KEGG" id="gfe:Gferi_04210"/>
<evidence type="ECO:0000313" key="6">
    <source>
        <dbReference type="Proteomes" id="UP000095743"/>
    </source>
</evidence>
<keyword evidence="3" id="KW-0234">DNA repair</keyword>
<dbReference type="OrthoDB" id="9799921at2"/>
<dbReference type="PANTHER" id="PTHR12159:SF9">
    <property type="entry name" value="G_T MISMATCH-SPECIFIC THYMINE DNA GLYCOSYLASE"/>
    <property type="match status" value="1"/>
</dbReference>
<dbReference type="PANTHER" id="PTHR12159">
    <property type="entry name" value="G/T AND G/U MISMATCH-SPECIFIC DNA GLYCOSYLASE"/>
    <property type="match status" value="1"/>
</dbReference>
<gene>
    <name evidence="5" type="ORF">Gferi_04210</name>
</gene>
<evidence type="ECO:0000313" key="5">
    <source>
        <dbReference type="EMBL" id="AOT68824.1"/>
    </source>
</evidence>
<dbReference type="EMBL" id="CP017269">
    <property type="protein sequence ID" value="AOT68824.1"/>
    <property type="molecule type" value="Genomic_DNA"/>
</dbReference>
<dbReference type="InterPro" id="IPR015637">
    <property type="entry name" value="MUG/TDG"/>
</dbReference>
<evidence type="ECO:0000256" key="2">
    <source>
        <dbReference type="ARBA" id="ARBA00022801"/>
    </source>
</evidence>
<dbReference type="InterPro" id="IPR036895">
    <property type="entry name" value="Uracil-DNA_glycosylase-like_sf"/>
</dbReference>
<feature type="domain" description="Uracil-DNA glycosylase-like" evidence="4">
    <location>
        <begin position="14"/>
        <end position="175"/>
    </location>
</feature>
<dbReference type="AlphaFoldDB" id="A0A1D8GD38"/>
<dbReference type="Proteomes" id="UP000095743">
    <property type="component" value="Chromosome"/>
</dbReference>
<dbReference type="SUPFAM" id="SSF52141">
    <property type="entry name" value="Uracil-DNA glycosylase-like"/>
    <property type="match status" value="1"/>
</dbReference>